<reference evidence="1" key="1">
    <citation type="journal article" date="2020" name="Stud. Mycol.">
        <title>101 Dothideomycetes genomes: a test case for predicting lifestyles and emergence of pathogens.</title>
        <authorList>
            <person name="Haridas S."/>
            <person name="Albert R."/>
            <person name="Binder M."/>
            <person name="Bloem J."/>
            <person name="Labutti K."/>
            <person name="Salamov A."/>
            <person name="Andreopoulos B."/>
            <person name="Baker S."/>
            <person name="Barry K."/>
            <person name="Bills G."/>
            <person name="Bluhm B."/>
            <person name="Cannon C."/>
            <person name="Castanera R."/>
            <person name="Culley D."/>
            <person name="Daum C."/>
            <person name="Ezra D."/>
            <person name="Gonzalez J."/>
            <person name="Henrissat B."/>
            <person name="Kuo A."/>
            <person name="Liang C."/>
            <person name="Lipzen A."/>
            <person name="Lutzoni F."/>
            <person name="Magnuson J."/>
            <person name="Mondo S."/>
            <person name="Nolan M."/>
            <person name="Ohm R."/>
            <person name="Pangilinan J."/>
            <person name="Park H.-J."/>
            <person name="Ramirez L."/>
            <person name="Alfaro M."/>
            <person name="Sun H."/>
            <person name="Tritt A."/>
            <person name="Yoshinaga Y."/>
            <person name="Zwiers L.-H."/>
            <person name="Turgeon B."/>
            <person name="Goodwin S."/>
            <person name="Spatafora J."/>
            <person name="Crous P."/>
            <person name="Grigoriev I."/>
        </authorList>
    </citation>
    <scope>NUCLEOTIDE SEQUENCE</scope>
    <source>
        <strain evidence="1">CBS 113979</strain>
    </source>
</reference>
<name>A0A6G1HGF0_9PEZI</name>
<gene>
    <name evidence="1" type="ORF">K402DRAFT_366325</name>
</gene>
<dbReference type="OrthoDB" id="445007at2759"/>
<sequence>MAVTLPPPPPSPIDPAYHPKSAIASLDANSPIEKILEILDRDGGVILTNLVTEGQLNAMDRDVAACRKKNPVSNSSGIPIIPKETFSIGGLVGKSQTAADVCEHPLLEELRTSILEDRYTIRREEYDEHNRIDPLLSISMTFYIGYGAPRQRLHRDDNIHGVKHGQKPFQLNKASQFACLVAGCKTTRENGATMFVPGSHLWDDDRRPRTDEICFAEMDPGSALIFLGSAYHGGGHNSVPDSIRKVHGFFFVRGTLRQEENQFLAIPRSKVLTMSENMQALLGYRRPTIALGLVDNQDPLEDLQGVLERANQ</sequence>
<dbReference type="Pfam" id="PF05721">
    <property type="entry name" value="PhyH"/>
    <property type="match status" value="1"/>
</dbReference>
<dbReference type="SUPFAM" id="SSF51197">
    <property type="entry name" value="Clavaminate synthase-like"/>
    <property type="match status" value="1"/>
</dbReference>
<proteinExistence type="predicted"/>
<keyword evidence="2" id="KW-1185">Reference proteome</keyword>
<accession>A0A6G1HGF0</accession>
<evidence type="ECO:0000313" key="2">
    <source>
        <dbReference type="Proteomes" id="UP000800041"/>
    </source>
</evidence>
<organism evidence="1 2">
    <name type="scientific">Aulographum hederae CBS 113979</name>
    <dbReference type="NCBI Taxonomy" id="1176131"/>
    <lineage>
        <taxon>Eukaryota</taxon>
        <taxon>Fungi</taxon>
        <taxon>Dikarya</taxon>
        <taxon>Ascomycota</taxon>
        <taxon>Pezizomycotina</taxon>
        <taxon>Dothideomycetes</taxon>
        <taxon>Pleosporomycetidae</taxon>
        <taxon>Aulographales</taxon>
        <taxon>Aulographaceae</taxon>
    </lineage>
</organism>
<dbReference type="InterPro" id="IPR008775">
    <property type="entry name" value="Phytyl_CoA_dOase-like"/>
</dbReference>
<dbReference type="Proteomes" id="UP000800041">
    <property type="component" value="Unassembled WGS sequence"/>
</dbReference>
<protein>
    <recommendedName>
        <fullName evidence="3">Phytanoyl-CoA dioxygenase</fullName>
    </recommendedName>
</protein>
<evidence type="ECO:0008006" key="3">
    <source>
        <dbReference type="Google" id="ProtNLM"/>
    </source>
</evidence>
<evidence type="ECO:0000313" key="1">
    <source>
        <dbReference type="EMBL" id="KAF1992253.1"/>
    </source>
</evidence>
<dbReference type="Gene3D" id="2.60.120.620">
    <property type="entry name" value="q2cbj1_9rhob like domain"/>
    <property type="match status" value="1"/>
</dbReference>
<dbReference type="AlphaFoldDB" id="A0A6G1HGF0"/>
<dbReference type="EMBL" id="ML977137">
    <property type="protein sequence ID" value="KAF1992253.1"/>
    <property type="molecule type" value="Genomic_DNA"/>
</dbReference>